<proteinExistence type="inferred from homology"/>
<organism evidence="10 11">
    <name type="scientific">Clostridium polyendosporum</name>
    <dbReference type="NCBI Taxonomy" id="69208"/>
    <lineage>
        <taxon>Bacteria</taxon>
        <taxon>Bacillati</taxon>
        <taxon>Bacillota</taxon>
        <taxon>Clostridia</taxon>
        <taxon>Eubacteriales</taxon>
        <taxon>Clostridiaceae</taxon>
        <taxon>Clostridium</taxon>
    </lineage>
</organism>
<evidence type="ECO:0000256" key="5">
    <source>
        <dbReference type="ARBA" id="ARBA00022958"/>
    </source>
</evidence>
<evidence type="ECO:0000256" key="8">
    <source>
        <dbReference type="ARBA" id="ARBA00023136"/>
    </source>
</evidence>
<dbReference type="GO" id="GO:0030955">
    <property type="term" value="F:potassium ion binding"/>
    <property type="evidence" value="ECO:0007669"/>
    <property type="project" value="UniProtKB-UniRule"/>
</dbReference>
<comment type="function">
    <text evidence="9">Part of the high-affinity ATP-driven potassium transport (or Kdp) system, which catalyzes the hydrolysis of ATP coupled with the electrogenic transport of potassium into the cytoplasm. This subunit binds the extracellular potassium ions and delivers the ions to the membrane domain of KdpB through an intramembrane tunnel.</text>
</comment>
<gene>
    <name evidence="9 10" type="primary">kdpA</name>
    <name evidence="10" type="ORF">CPJCM30710_32570</name>
</gene>
<name>A0A919S291_9CLOT</name>
<accession>A0A919S291</accession>
<sequence length="559" mass="60149">MDILQIAITLLLFILLVIPVGKYLYKVMNFEKPFGDSFFDKIDNLIFKIAGIKKDNMHWKKYVGSLIITNMVMALLVYIMFRVQSLLGLNPNGIKALEPSLAFNTAVSFITNTNLQHYSGEWGLSYLSQMAAITFLMFTAAATGLAAAMAFIRGISGRWDSLGNFFVDLVRIITRVLLPFSIVVTLLLVWQGVPQTLSPNQTVTTIQGTLQDVPLGPVASFEAIKQLGTNGGGFFGANSAHPFENPTPLSNLIEMLSMMIIPGALVYAFGLTLKNKKQGWAIFAAMSILFIISLSACYYAEKSGNPLLARTGLSQSMGNMEGKEVRFGIAGSALFTSITTAFTTGAVNNMHDSLTPLGGLVPLWQMMLNVIFGGEGVGFINMLMYAILAVFLCGLMVGRTPEFLGKKIEGREIKLIALAILVHPFITLIPTAIALVTSQGVAAITNPGFHGLSQVLYEFTSAAANNGSGFEGLSDNTLFWNVSTGVVIFLGRYISIIALLAVAASMASKKTVPIGVSTFRTDNALFTIILVAVVLIVGALTFLPAIALGPVAEHLTLVR</sequence>
<dbReference type="Proteomes" id="UP000679179">
    <property type="component" value="Unassembled WGS sequence"/>
</dbReference>
<feature type="transmembrane region" description="Helical" evidence="9">
    <location>
        <begin position="478"/>
        <end position="503"/>
    </location>
</feature>
<feature type="transmembrane region" description="Helical" evidence="9">
    <location>
        <begin position="280"/>
        <end position="301"/>
    </location>
</feature>
<evidence type="ECO:0000256" key="3">
    <source>
        <dbReference type="ARBA" id="ARBA00022538"/>
    </source>
</evidence>
<dbReference type="NCBIfam" id="TIGR00680">
    <property type="entry name" value="kdpA"/>
    <property type="match status" value="1"/>
</dbReference>
<feature type="transmembrane region" description="Helical" evidence="9">
    <location>
        <begin position="172"/>
        <end position="193"/>
    </location>
</feature>
<dbReference type="InterPro" id="IPR004623">
    <property type="entry name" value="KdpA"/>
</dbReference>
<feature type="transmembrane region" description="Helical" evidence="9">
    <location>
        <begin position="378"/>
        <end position="395"/>
    </location>
</feature>
<dbReference type="HAMAP" id="MF_00275">
    <property type="entry name" value="KdpA"/>
    <property type="match status" value="1"/>
</dbReference>
<dbReference type="PANTHER" id="PTHR30607">
    <property type="entry name" value="POTASSIUM-TRANSPORTING ATPASE A CHAIN"/>
    <property type="match status" value="1"/>
</dbReference>
<keyword evidence="1 9" id="KW-0813">Transport</keyword>
<dbReference type="PANTHER" id="PTHR30607:SF2">
    <property type="entry name" value="POTASSIUM-TRANSPORTING ATPASE POTASSIUM-BINDING SUBUNIT"/>
    <property type="match status" value="1"/>
</dbReference>
<evidence type="ECO:0000256" key="9">
    <source>
        <dbReference type="HAMAP-Rule" id="MF_00275"/>
    </source>
</evidence>
<feature type="transmembrane region" description="Helical" evidence="9">
    <location>
        <begin position="524"/>
        <end position="547"/>
    </location>
</feature>
<comment type="subcellular location">
    <subcellularLocation>
        <location evidence="9">Cell membrane</location>
        <topology evidence="9">Multi-pass membrane protein</topology>
    </subcellularLocation>
</comment>
<evidence type="ECO:0000256" key="2">
    <source>
        <dbReference type="ARBA" id="ARBA00022475"/>
    </source>
</evidence>
<dbReference type="AlphaFoldDB" id="A0A919S291"/>
<keyword evidence="4 9" id="KW-0812">Transmembrane</keyword>
<keyword evidence="3 9" id="KW-0633">Potassium transport</keyword>
<comment type="caution">
    <text evidence="10">The sequence shown here is derived from an EMBL/GenBank/DDBJ whole genome shotgun (WGS) entry which is preliminary data.</text>
</comment>
<keyword evidence="6 9" id="KW-1133">Transmembrane helix</keyword>
<feature type="transmembrane region" description="Helical" evidence="9">
    <location>
        <begin position="62"/>
        <end position="81"/>
    </location>
</feature>
<evidence type="ECO:0000313" key="10">
    <source>
        <dbReference type="EMBL" id="GIM30591.1"/>
    </source>
</evidence>
<dbReference type="PIRSF" id="PIRSF001294">
    <property type="entry name" value="K_ATPaseA"/>
    <property type="match status" value="1"/>
</dbReference>
<evidence type="ECO:0000256" key="4">
    <source>
        <dbReference type="ARBA" id="ARBA00022692"/>
    </source>
</evidence>
<comment type="subunit">
    <text evidence="9">The system is composed of three essential subunits: KdpA, KdpB and KdpC.</text>
</comment>
<dbReference type="GO" id="GO:0005886">
    <property type="term" value="C:plasma membrane"/>
    <property type="evidence" value="ECO:0007669"/>
    <property type="project" value="UniProtKB-SubCell"/>
</dbReference>
<reference evidence="10" key="1">
    <citation type="submission" date="2021-03" db="EMBL/GenBank/DDBJ databases">
        <title>Taxonomic study of Clostridium polyendosporum from meadow-gley soil under rice.</title>
        <authorList>
            <person name="Kobayashi H."/>
            <person name="Tanizawa Y."/>
            <person name="Yagura M."/>
        </authorList>
    </citation>
    <scope>NUCLEOTIDE SEQUENCE</scope>
    <source>
        <strain evidence="10">JCM 30710</strain>
    </source>
</reference>
<dbReference type="Pfam" id="PF03814">
    <property type="entry name" value="KdpA"/>
    <property type="match status" value="1"/>
</dbReference>
<comment type="similarity">
    <text evidence="9">Belongs to the KdpA family.</text>
</comment>
<feature type="transmembrane region" description="Helical" evidence="9">
    <location>
        <begin position="6"/>
        <end position="25"/>
    </location>
</feature>
<evidence type="ECO:0000313" key="11">
    <source>
        <dbReference type="Proteomes" id="UP000679179"/>
    </source>
</evidence>
<evidence type="ECO:0000256" key="1">
    <source>
        <dbReference type="ARBA" id="ARBA00022448"/>
    </source>
</evidence>
<evidence type="ECO:0000256" key="6">
    <source>
        <dbReference type="ARBA" id="ARBA00022989"/>
    </source>
</evidence>
<dbReference type="RefSeq" id="WP_212905256.1">
    <property type="nucleotide sequence ID" value="NZ_BOPZ01000044.1"/>
</dbReference>
<dbReference type="EMBL" id="BOPZ01000044">
    <property type="protein sequence ID" value="GIM30591.1"/>
    <property type="molecule type" value="Genomic_DNA"/>
</dbReference>
<keyword evidence="7 9" id="KW-0406">Ion transport</keyword>
<feature type="transmembrane region" description="Helical" evidence="9">
    <location>
        <begin position="130"/>
        <end position="152"/>
    </location>
</feature>
<evidence type="ECO:0000256" key="7">
    <source>
        <dbReference type="ARBA" id="ARBA00023065"/>
    </source>
</evidence>
<keyword evidence="11" id="KW-1185">Reference proteome</keyword>
<protein>
    <recommendedName>
        <fullName evidence="9">Potassium-transporting ATPase potassium-binding subunit</fullName>
    </recommendedName>
    <alternativeName>
        <fullName evidence="9">ATP phosphohydrolase [potassium-transporting] A chain</fullName>
    </alternativeName>
    <alternativeName>
        <fullName evidence="9">Potassium-binding and translocating subunit A</fullName>
    </alternativeName>
    <alternativeName>
        <fullName evidence="9">Potassium-translocating ATPase A chain</fullName>
    </alternativeName>
</protein>
<keyword evidence="2 9" id="KW-1003">Cell membrane</keyword>
<keyword evidence="5 9" id="KW-0630">Potassium</keyword>
<feature type="transmembrane region" description="Helical" evidence="9">
    <location>
        <begin position="415"/>
        <end position="436"/>
    </location>
</feature>
<dbReference type="GO" id="GO:0008556">
    <property type="term" value="F:P-type potassium transmembrane transporter activity"/>
    <property type="evidence" value="ECO:0007669"/>
    <property type="project" value="InterPro"/>
</dbReference>
<feature type="transmembrane region" description="Helical" evidence="9">
    <location>
        <begin position="252"/>
        <end position="273"/>
    </location>
</feature>
<keyword evidence="8 9" id="KW-0472">Membrane</keyword>